<name>A0AAV6URS9_9ARAC</name>
<gene>
    <name evidence="1" type="ORF">JTE90_023956</name>
</gene>
<proteinExistence type="predicted"/>
<sequence>MKNKPLGGEGKIVEIIDYKFKGKNVRNWGFCALELKSTKALYVMVADTTSGSLKKLLSKYILPGTTIFGLFWLRYRNLSEKDFNYLTSREENNFLSANIKNQSGHL</sequence>
<evidence type="ECO:0000313" key="2">
    <source>
        <dbReference type="Proteomes" id="UP000827092"/>
    </source>
</evidence>
<dbReference type="AlphaFoldDB" id="A0AAV6URS9"/>
<reference evidence="1 2" key="1">
    <citation type="journal article" date="2022" name="Nat. Ecol. Evol.">
        <title>A masculinizing supergene underlies an exaggerated male reproductive morph in a spider.</title>
        <authorList>
            <person name="Hendrickx F."/>
            <person name="De Corte Z."/>
            <person name="Sonet G."/>
            <person name="Van Belleghem S.M."/>
            <person name="Kostlbacher S."/>
            <person name="Vangestel C."/>
        </authorList>
    </citation>
    <scope>NUCLEOTIDE SEQUENCE [LARGE SCALE GENOMIC DNA]</scope>
    <source>
        <strain evidence="1">W744_W776</strain>
    </source>
</reference>
<organism evidence="1 2">
    <name type="scientific">Oedothorax gibbosus</name>
    <dbReference type="NCBI Taxonomy" id="931172"/>
    <lineage>
        <taxon>Eukaryota</taxon>
        <taxon>Metazoa</taxon>
        <taxon>Ecdysozoa</taxon>
        <taxon>Arthropoda</taxon>
        <taxon>Chelicerata</taxon>
        <taxon>Arachnida</taxon>
        <taxon>Araneae</taxon>
        <taxon>Araneomorphae</taxon>
        <taxon>Entelegynae</taxon>
        <taxon>Araneoidea</taxon>
        <taxon>Linyphiidae</taxon>
        <taxon>Erigoninae</taxon>
        <taxon>Oedothorax</taxon>
    </lineage>
</organism>
<dbReference type="Proteomes" id="UP000827092">
    <property type="component" value="Unassembled WGS sequence"/>
</dbReference>
<comment type="caution">
    <text evidence="1">The sequence shown here is derived from an EMBL/GenBank/DDBJ whole genome shotgun (WGS) entry which is preliminary data.</text>
</comment>
<keyword evidence="2" id="KW-1185">Reference proteome</keyword>
<protein>
    <submittedName>
        <fullName evidence="1">Uncharacterized protein</fullName>
    </submittedName>
</protein>
<dbReference type="EMBL" id="JAFNEN010000298">
    <property type="protein sequence ID" value="KAG8186528.1"/>
    <property type="molecule type" value="Genomic_DNA"/>
</dbReference>
<accession>A0AAV6URS9</accession>
<evidence type="ECO:0000313" key="1">
    <source>
        <dbReference type="EMBL" id="KAG8186528.1"/>
    </source>
</evidence>